<dbReference type="Pfam" id="PF00320">
    <property type="entry name" value="GATA"/>
    <property type="match status" value="1"/>
</dbReference>
<dbReference type="GO" id="GO:0008270">
    <property type="term" value="F:zinc ion binding"/>
    <property type="evidence" value="ECO:0007669"/>
    <property type="project" value="UniProtKB-KW"/>
</dbReference>
<evidence type="ECO:0000256" key="4">
    <source>
        <dbReference type="ARBA" id="ARBA00023015"/>
    </source>
</evidence>
<dbReference type="GO" id="GO:0043565">
    <property type="term" value="F:sequence-specific DNA binding"/>
    <property type="evidence" value="ECO:0007669"/>
    <property type="project" value="InterPro"/>
</dbReference>
<evidence type="ECO:0000259" key="8">
    <source>
        <dbReference type="PROSITE" id="PS50114"/>
    </source>
</evidence>
<dbReference type="Proteomes" id="UP001206595">
    <property type="component" value="Unassembled WGS sequence"/>
</dbReference>
<accession>A0AAD5EB04</accession>
<evidence type="ECO:0000256" key="3">
    <source>
        <dbReference type="ARBA" id="ARBA00022833"/>
    </source>
</evidence>
<dbReference type="AlphaFoldDB" id="A0AAD5EB04"/>
<dbReference type="SMART" id="SM00401">
    <property type="entry name" value="ZnF_GATA"/>
    <property type="match status" value="1"/>
</dbReference>
<evidence type="ECO:0000256" key="5">
    <source>
        <dbReference type="ARBA" id="ARBA00023163"/>
    </source>
</evidence>
<keyword evidence="4" id="KW-0805">Transcription regulation</keyword>
<organism evidence="9 10">
    <name type="scientific">Umbelopsis ramanniana AG</name>
    <dbReference type="NCBI Taxonomy" id="1314678"/>
    <lineage>
        <taxon>Eukaryota</taxon>
        <taxon>Fungi</taxon>
        <taxon>Fungi incertae sedis</taxon>
        <taxon>Mucoromycota</taxon>
        <taxon>Mucoromycotina</taxon>
        <taxon>Umbelopsidomycetes</taxon>
        <taxon>Umbelopsidales</taxon>
        <taxon>Umbelopsidaceae</taxon>
        <taxon>Umbelopsis</taxon>
    </lineage>
</organism>
<dbReference type="SUPFAM" id="SSF57716">
    <property type="entry name" value="Glucocorticoid receptor-like (DNA-binding domain)"/>
    <property type="match status" value="1"/>
</dbReference>
<proteinExistence type="predicted"/>
<dbReference type="GO" id="GO:0006355">
    <property type="term" value="P:regulation of DNA-templated transcription"/>
    <property type="evidence" value="ECO:0007669"/>
    <property type="project" value="InterPro"/>
</dbReference>
<keyword evidence="2 6" id="KW-0863">Zinc-finger</keyword>
<dbReference type="PANTHER" id="PTHR47172">
    <property type="entry name" value="OS01G0976800 PROTEIN"/>
    <property type="match status" value="1"/>
</dbReference>
<dbReference type="PROSITE" id="PS00344">
    <property type="entry name" value="GATA_ZN_FINGER_1"/>
    <property type="match status" value="1"/>
</dbReference>
<feature type="region of interest" description="Disordered" evidence="7">
    <location>
        <begin position="333"/>
        <end position="411"/>
    </location>
</feature>
<keyword evidence="5" id="KW-0804">Transcription</keyword>
<feature type="domain" description="GATA-type" evidence="8">
    <location>
        <begin position="292"/>
        <end position="327"/>
    </location>
</feature>
<keyword evidence="1" id="KW-0479">Metal-binding</keyword>
<dbReference type="InterPro" id="IPR000679">
    <property type="entry name" value="Znf_GATA"/>
</dbReference>
<dbReference type="PANTHER" id="PTHR47172:SF24">
    <property type="entry name" value="GATA ZINC FINGER DOMAIN-CONTAINING PROTEIN 14-RELATED"/>
    <property type="match status" value="1"/>
</dbReference>
<feature type="compositionally biased region" description="Polar residues" evidence="7">
    <location>
        <begin position="234"/>
        <end position="246"/>
    </location>
</feature>
<keyword evidence="10" id="KW-1185">Reference proteome</keyword>
<feature type="compositionally biased region" description="Polar residues" evidence="7">
    <location>
        <begin position="199"/>
        <end position="210"/>
    </location>
</feature>
<evidence type="ECO:0000256" key="6">
    <source>
        <dbReference type="PROSITE-ProRule" id="PRU00094"/>
    </source>
</evidence>
<dbReference type="InterPro" id="IPR013088">
    <property type="entry name" value="Znf_NHR/GATA"/>
</dbReference>
<name>A0AAD5EB04_UMBRA</name>
<protein>
    <recommendedName>
        <fullName evidence="8">GATA-type domain-containing protein</fullName>
    </recommendedName>
</protein>
<evidence type="ECO:0000256" key="1">
    <source>
        <dbReference type="ARBA" id="ARBA00022723"/>
    </source>
</evidence>
<keyword evidence="3" id="KW-0862">Zinc</keyword>
<evidence type="ECO:0000313" key="9">
    <source>
        <dbReference type="EMBL" id="KAI8580388.1"/>
    </source>
</evidence>
<reference evidence="9" key="2">
    <citation type="journal article" date="2022" name="Proc. Natl. Acad. Sci. U.S.A.">
        <title>Diploid-dominant life cycles characterize the early evolution of Fungi.</title>
        <authorList>
            <person name="Amses K.R."/>
            <person name="Simmons D.R."/>
            <person name="Longcore J.E."/>
            <person name="Mondo S.J."/>
            <person name="Seto K."/>
            <person name="Jeronimo G.H."/>
            <person name="Bonds A.E."/>
            <person name="Quandt C.A."/>
            <person name="Davis W.J."/>
            <person name="Chang Y."/>
            <person name="Federici B.A."/>
            <person name="Kuo A."/>
            <person name="LaButti K."/>
            <person name="Pangilinan J."/>
            <person name="Andreopoulos W."/>
            <person name="Tritt A."/>
            <person name="Riley R."/>
            <person name="Hundley H."/>
            <person name="Johnson J."/>
            <person name="Lipzen A."/>
            <person name="Barry K."/>
            <person name="Lang B.F."/>
            <person name="Cuomo C.A."/>
            <person name="Buchler N.E."/>
            <person name="Grigoriev I.V."/>
            <person name="Spatafora J.W."/>
            <person name="Stajich J.E."/>
            <person name="James T.Y."/>
        </authorList>
    </citation>
    <scope>NUCLEOTIDE SEQUENCE</scope>
    <source>
        <strain evidence="9">AG</strain>
    </source>
</reference>
<gene>
    <name evidence="9" type="ORF">K450DRAFT_236820</name>
</gene>
<comment type="caution">
    <text evidence="9">The sequence shown here is derived from an EMBL/GenBank/DDBJ whole genome shotgun (WGS) entry which is preliminary data.</text>
</comment>
<dbReference type="Gene3D" id="3.30.50.10">
    <property type="entry name" value="Erythroid Transcription Factor GATA-1, subunit A"/>
    <property type="match status" value="1"/>
</dbReference>
<dbReference type="RefSeq" id="XP_051445392.1">
    <property type="nucleotide sequence ID" value="XM_051588314.1"/>
</dbReference>
<dbReference type="GeneID" id="75913659"/>
<reference evidence="9" key="1">
    <citation type="submission" date="2021-06" db="EMBL/GenBank/DDBJ databases">
        <authorList>
            <consortium name="DOE Joint Genome Institute"/>
            <person name="Mondo S.J."/>
            <person name="Amses K.R."/>
            <person name="Simmons D.R."/>
            <person name="Longcore J.E."/>
            <person name="Seto K."/>
            <person name="Alves G.H."/>
            <person name="Bonds A.E."/>
            <person name="Quandt C.A."/>
            <person name="Davis W.J."/>
            <person name="Chang Y."/>
            <person name="Letcher P.M."/>
            <person name="Powell M.J."/>
            <person name="Kuo A."/>
            <person name="Labutti K."/>
            <person name="Pangilinan J."/>
            <person name="Andreopoulos W."/>
            <person name="Tritt A."/>
            <person name="Riley R."/>
            <person name="Hundley H."/>
            <person name="Johnson J."/>
            <person name="Lipzen A."/>
            <person name="Barry K."/>
            <person name="Berbee M.L."/>
            <person name="Buchler N.E."/>
            <person name="Grigoriev I.V."/>
            <person name="Spatafora J.W."/>
            <person name="Stajich J.E."/>
            <person name="James T.Y."/>
        </authorList>
    </citation>
    <scope>NUCLEOTIDE SEQUENCE</scope>
    <source>
        <strain evidence="9">AG</strain>
    </source>
</reference>
<evidence type="ECO:0000256" key="2">
    <source>
        <dbReference type="ARBA" id="ARBA00022771"/>
    </source>
</evidence>
<feature type="region of interest" description="Disordered" evidence="7">
    <location>
        <begin position="199"/>
        <end position="246"/>
    </location>
</feature>
<dbReference type="CDD" id="cd00202">
    <property type="entry name" value="ZnF_GATA"/>
    <property type="match status" value="1"/>
</dbReference>
<evidence type="ECO:0000313" key="10">
    <source>
        <dbReference type="Proteomes" id="UP001206595"/>
    </source>
</evidence>
<evidence type="ECO:0000256" key="7">
    <source>
        <dbReference type="SAM" id="MobiDB-lite"/>
    </source>
</evidence>
<sequence length="411" mass="45942">MPEAENTIQTLRRHDVHSNVYPFSKPANPASQRIFQILDNRTKQLLISWPEPQDSTPNSATCQVKYNKNVIASLFDTRTKSDTTMMNDCDTQDNGFSCIQKTCTSSCTSFQYGNTLKTVERVLITYGNIMFGLFQLSDSLSTKPISSSGQTLSMHLNKPRDDRLVIPSLSASARTFPDPTKNTAVPSLLLSNNHTNTSTCTESYPFQPNHSIEKIVPPPASSPRRHYVVGSDPSPHTGSPTSPQSLSTNLLIPYARRICNFPQLSPEVLTASRNDQRRPSESYFRTNQPKNVFSAHTCESCGTDTSPEWRRGPSGHKTLCNACGLRYSRSIARQTKAARQRDDRPPNSVKPHETLTQKRPSQEEDPIVLSPYLRQSRFQLPDERQSNTALAMKSDCVRGSHRWPSPPSSKA</sequence>
<dbReference type="EMBL" id="MU620912">
    <property type="protein sequence ID" value="KAI8580388.1"/>
    <property type="molecule type" value="Genomic_DNA"/>
</dbReference>
<feature type="compositionally biased region" description="Basic and acidic residues" evidence="7">
    <location>
        <begin position="339"/>
        <end position="362"/>
    </location>
</feature>
<dbReference type="PROSITE" id="PS50114">
    <property type="entry name" value="GATA_ZN_FINGER_2"/>
    <property type="match status" value="1"/>
</dbReference>